<dbReference type="InterPro" id="IPR036291">
    <property type="entry name" value="NAD(P)-bd_dom_sf"/>
</dbReference>
<evidence type="ECO:0000313" key="4">
    <source>
        <dbReference type="Proteomes" id="UP000184088"/>
    </source>
</evidence>
<evidence type="ECO:0000259" key="2">
    <source>
        <dbReference type="Pfam" id="PF22725"/>
    </source>
</evidence>
<sequence>MGLRFGILSCEHMHAAGYVAALKRLQDVEVLGIAEEDQIRGVEFAQRYGIRYYKDYHDLLKEDIDVVIVCSANAKHAAMTVDAAEAKKHVIVEKPIATSIEDARLMIDKCKENGVKLMVAFPVRYVPAVARAKEIIDSGRIGDIVAINGTNHGSMPGGWFIDKKLSGGGAVMDHTVHVADLMHWMLKSDIKEVYAKIGTLLHDIPVEDCGLLSMEFENGVYATLDTSWSRPESYPTWGDVTMEIIGTKGTINVDAFAQHGFLYSNDMRYSRYVDWGDDMNYLMLRDFVRCIQEDGEPPVTGEDGLFALKVALMAYDSAQKGQPVRW</sequence>
<name>A0A1M5AXL6_9THEO</name>
<organism evidence="3 4">
    <name type="scientific">Caldanaerobius fijiensis DSM 17918</name>
    <dbReference type="NCBI Taxonomy" id="1121256"/>
    <lineage>
        <taxon>Bacteria</taxon>
        <taxon>Bacillati</taxon>
        <taxon>Bacillota</taxon>
        <taxon>Clostridia</taxon>
        <taxon>Thermoanaerobacterales</taxon>
        <taxon>Thermoanaerobacteraceae</taxon>
        <taxon>Caldanaerobius</taxon>
    </lineage>
</organism>
<dbReference type="STRING" id="1121256.SAMN02746089_01735"/>
<dbReference type="Pfam" id="PF22725">
    <property type="entry name" value="GFO_IDH_MocA_C3"/>
    <property type="match status" value="1"/>
</dbReference>
<dbReference type="InterPro" id="IPR055170">
    <property type="entry name" value="GFO_IDH_MocA-like_dom"/>
</dbReference>
<dbReference type="PANTHER" id="PTHR43377">
    <property type="entry name" value="BILIVERDIN REDUCTASE A"/>
    <property type="match status" value="1"/>
</dbReference>
<dbReference type="PANTHER" id="PTHR43377:SF1">
    <property type="entry name" value="BILIVERDIN REDUCTASE A"/>
    <property type="match status" value="1"/>
</dbReference>
<dbReference type="EMBL" id="FQVH01000019">
    <property type="protein sequence ID" value="SHF34988.1"/>
    <property type="molecule type" value="Genomic_DNA"/>
</dbReference>
<dbReference type="SUPFAM" id="SSF55347">
    <property type="entry name" value="Glyceraldehyde-3-phosphate dehydrogenase-like, C-terminal domain"/>
    <property type="match status" value="1"/>
</dbReference>
<dbReference type="Gene3D" id="3.40.50.720">
    <property type="entry name" value="NAD(P)-binding Rossmann-like Domain"/>
    <property type="match status" value="1"/>
</dbReference>
<evidence type="ECO:0000259" key="1">
    <source>
        <dbReference type="Pfam" id="PF01408"/>
    </source>
</evidence>
<keyword evidence="4" id="KW-1185">Reference proteome</keyword>
<dbReference type="InterPro" id="IPR051450">
    <property type="entry name" value="Gfo/Idh/MocA_Oxidoreductases"/>
</dbReference>
<feature type="domain" description="GFO/IDH/MocA-like oxidoreductase" evidence="2">
    <location>
        <begin position="130"/>
        <end position="251"/>
    </location>
</feature>
<dbReference type="Pfam" id="PF01408">
    <property type="entry name" value="GFO_IDH_MocA"/>
    <property type="match status" value="1"/>
</dbReference>
<protein>
    <submittedName>
        <fullName evidence="3">Predicted dehydrogenase</fullName>
    </submittedName>
</protein>
<dbReference type="GO" id="GO:0000166">
    <property type="term" value="F:nucleotide binding"/>
    <property type="evidence" value="ECO:0007669"/>
    <property type="project" value="InterPro"/>
</dbReference>
<gene>
    <name evidence="3" type="ORF">SAMN02746089_01735</name>
</gene>
<evidence type="ECO:0000313" key="3">
    <source>
        <dbReference type="EMBL" id="SHF34988.1"/>
    </source>
</evidence>
<accession>A0A1M5AXL6</accession>
<reference evidence="3 4" key="1">
    <citation type="submission" date="2016-11" db="EMBL/GenBank/DDBJ databases">
        <authorList>
            <person name="Jaros S."/>
            <person name="Januszkiewicz K."/>
            <person name="Wedrychowicz H."/>
        </authorList>
    </citation>
    <scope>NUCLEOTIDE SEQUENCE [LARGE SCALE GENOMIC DNA]</scope>
    <source>
        <strain evidence="3 4">DSM 17918</strain>
    </source>
</reference>
<dbReference type="SUPFAM" id="SSF51735">
    <property type="entry name" value="NAD(P)-binding Rossmann-fold domains"/>
    <property type="match status" value="1"/>
</dbReference>
<proteinExistence type="predicted"/>
<feature type="domain" description="Gfo/Idh/MocA-like oxidoreductase N-terminal" evidence="1">
    <location>
        <begin position="18"/>
        <end position="121"/>
    </location>
</feature>
<dbReference type="AlphaFoldDB" id="A0A1M5AXL6"/>
<dbReference type="Gene3D" id="3.30.360.10">
    <property type="entry name" value="Dihydrodipicolinate Reductase, domain 2"/>
    <property type="match status" value="1"/>
</dbReference>
<dbReference type="Proteomes" id="UP000184088">
    <property type="component" value="Unassembled WGS sequence"/>
</dbReference>
<dbReference type="InterPro" id="IPR000683">
    <property type="entry name" value="Gfo/Idh/MocA-like_OxRdtase_N"/>
</dbReference>